<feature type="transmembrane region" description="Helical" evidence="12">
    <location>
        <begin position="269"/>
        <end position="288"/>
    </location>
</feature>
<evidence type="ECO:0000256" key="4">
    <source>
        <dbReference type="ARBA" id="ARBA00022692"/>
    </source>
</evidence>
<keyword evidence="8 12" id="KW-0472">Membrane</keyword>
<dbReference type="KEGG" id="aacx:DEACI_2359"/>
<dbReference type="Gene3D" id="1.20.1640.10">
    <property type="entry name" value="Multidrug efflux transporter AcrB transmembrane domain"/>
    <property type="match status" value="1"/>
</dbReference>
<dbReference type="PRINTS" id="PR01755">
    <property type="entry name" value="SECFTRNLCASE"/>
</dbReference>
<sequence length="387" mass="41925">MGRKDVNRRTGKVGPGNGAREGNSPQARNGRTETDGRPELSVEIAQSGQSGRKDGSKVPAGSRVSGQGTVAPTPAAQGASYEQVQKMHPLYFNIVKKRYIWFALSLLVIIPGVISLFTRGLNLGIDFQGGTMLDITFNKPTTQGAITRTLDSVGLSGSVQPSNGNKEVLIRTQALDEQTRNKLLAALQSQVGPYDAGKLQEDKVSPEIGQELTHNALLALGIAMGLMLLYITIRFQFSYAISGIIALVHDVLVTLGVFSLFHWQIDAPFVAAILTIFGYSINDTVVIFDRIRENEAKMKRGDSYEDMVDKSVWQTMRRSINTVVTVLIALFSVFILGGASTKVFALAMLIGVFSGAYSSIFNASQILVEIKTRLSDSPKGKPSRARA</sequence>
<dbReference type="GO" id="GO:0006605">
    <property type="term" value="P:protein targeting"/>
    <property type="evidence" value="ECO:0007669"/>
    <property type="project" value="UniProtKB-UniRule"/>
</dbReference>
<comment type="function">
    <text evidence="9 12">Part of the Sec protein translocase complex. Interacts with the SecYEG preprotein conducting channel. SecDF uses the proton motive force (PMF) to complete protein translocation after the ATP-dependent function of SecA.</text>
</comment>
<protein>
    <recommendedName>
        <fullName evidence="12">Protein-export membrane protein SecF</fullName>
    </recommendedName>
</protein>
<dbReference type="HAMAP" id="MF_01464_B">
    <property type="entry name" value="SecF_B"/>
    <property type="match status" value="1"/>
</dbReference>
<gene>
    <name evidence="12" type="primary">secF</name>
    <name evidence="15" type="ORF">DEACI_2359</name>
    <name evidence="16" type="ORF">DEACI_3572</name>
</gene>
<keyword evidence="2 12" id="KW-0813">Transport</keyword>
<keyword evidence="17" id="KW-1185">Reference proteome</keyword>
<evidence type="ECO:0000256" key="12">
    <source>
        <dbReference type="HAMAP-Rule" id="MF_01464"/>
    </source>
</evidence>
<proteinExistence type="inferred from homology"/>
<evidence type="ECO:0000259" key="14">
    <source>
        <dbReference type="Pfam" id="PF02355"/>
    </source>
</evidence>
<evidence type="ECO:0000256" key="10">
    <source>
        <dbReference type="ARBA" id="ARBA00060856"/>
    </source>
</evidence>
<dbReference type="PANTHER" id="PTHR30081">
    <property type="entry name" value="PROTEIN-EXPORT MEMBRANE PROTEIN SEC"/>
    <property type="match status" value="1"/>
</dbReference>
<dbReference type="SUPFAM" id="SSF82866">
    <property type="entry name" value="Multidrug efflux transporter AcrB transmembrane domain"/>
    <property type="match status" value="1"/>
</dbReference>
<keyword evidence="3 12" id="KW-1003">Cell membrane</keyword>
<evidence type="ECO:0000256" key="2">
    <source>
        <dbReference type="ARBA" id="ARBA00022448"/>
    </source>
</evidence>
<comment type="similarity">
    <text evidence="11">In the N-terminal section; belongs to the SecD/SecF family. SecD subfamily.</text>
</comment>
<comment type="subcellular location">
    <subcellularLocation>
        <location evidence="1 12">Cell membrane</location>
        <topology evidence="1 12">Multi-pass membrane protein</topology>
    </subcellularLocation>
</comment>
<dbReference type="InterPro" id="IPR048634">
    <property type="entry name" value="SecD_SecF_C"/>
</dbReference>
<dbReference type="InterPro" id="IPR022813">
    <property type="entry name" value="SecD/SecF_arch_bac"/>
</dbReference>
<dbReference type="InterPro" id="IPR005665">
    <property type="entry name" value="SecF_bac"/>
</dbReference>
<feature type="region of interest" description="Disordered" evidence="13">
    <location>
        <begin position="1"/>
        <end position="80"/>
    </location>
</feature>
<organism evidence="15">
    <name type="scientific">Acididesulfobacillus acetoxydans</name>
    <dbReference type="NCBI Taxonomy" id="1561005"/>
    <lineage>
        <taxon>Bacteria</taxon>
        <taxon>Bacillati</taxon>
        <taxon>Bacillota</taxon>
        <taxon>Clostridia</taxon>
        <taxon>Eubacteriales</taxon>
        <taxon>Peptococcaceae</taxon>
        <taxon>Acididesulfobacillus</taxon>
    </lineage>
</organism>
<evidence type="ECO:0000256" key="7">
    <source>
        <dbReference type="ARBA" id="ARBA00023010"/>
    </source>
</evidence>
<dbReference type="GO" id="GO:0065002">
    <property type="term" value="P:intracellular protein transmembrane transport"/>
    <property type="evidence" value="ECO:0007669"/>
    <property type="project" value="UniProtKB-UniRule"/>
</dbReference>
<feature type="transmembrane region" description="Helical" evidence="12">
    <location>
        <begin position="99"/>
        <end position="117"/>
    </location>
</feature>
<dbReference type="GO" id="GO:0043952">
    <property type="term" value="P:protein transport by the Sec complex"/>
    <property type="evidence" value="ECO:0007669"/>
    <property type="project" value="UniProtKB-UniRule"/>
</dbReference>
<evidence type="ECO:0000256" key="8">
    <source>
        <dbReference type="ARBA" id="ARBA00023136"/>
    </source>
</evidence>
<keyword evidence="5 12" id="KW-0653">Protein transport</keyword>
<dbReference type="NCBIfam" id="TIGR00966">
    <property type="entry name" value="transloc_SecF"/>
    <property type="match status" value="1"/>
</dbReference>
<feature type="transmembrane region" description="Helical" evidence="12">
    <location>
        <begin position="343"/>
        <end position="363"/>
    </location>
</feature>
<evidence type="ECO:0000256" key="13">
    <source>
        <dbReference type="SAM" id="MobiDB-lite"/>
    </source>
</evidence>
<dbReference type="NCBIfam" id="TIGR00916">
    <property type="entry name" value="2A0604s01"/>
    <property type="match status" value="1"/>
</dbReference>
<feature type="compositionally biased region" description="Basic and acidic residues" evidence="13">
    <location>
        <begin position="30"/>
        <end position="40"/>
    </location>
</feature>
<evidence type="ECO:0000313" key="15">
    <source>
        <dbReference type="EMBL" id="CAA7601692.1"/>
    </source>
</evidence>
<dbReference type="PANTHER" id="PTHR30081:SF8">
    <property type="entry name" value="PROTEIN TRANSLOCASE SUBUNIT SECF"/>
    <property type="match status" value="1"/>
</dbReference>
<feature type="transmembrane region" description="Helical" evidence="12">
    <location>
        <begin position="239"/>
        <end position="263"/>
    </location>
</feature>
<dbReference type="AlphaFoldDB" id="A0A8S0WG93"/>
<evidence type="ECO:0000256" key="9">
    <source>
        <dbReference type="ARBA" id="ARBA00059018"/>
    </source>
</evidence>
<evidence type="ECO:0000256" key="1">
    <source>
        <dbReference type="ARBA" id="ARBA00004651"/>
    </source>
</evidence>
<evidence type="ECO:0000256" key="6">
    <source>
        <dbReference type="ARBA" id="ARBA00022989"/>
    </source>
</evidence>
<evidence type="ECO:0000256" key="11">
    <source>
        <dbReference type="ARBA" id="ARBA00061053"/>
    </source>
</evidence>
<dbReference type="EMBL" id="LR746496">
    <property type="protein sequence ID" value="CAA7601692.1"/>
    <property type="molecule type" value="Genomic_DNA"/>
</dbReference>
<dbReference type="Pfam" id="PF07549">
    <property type="entry name" value="Sec_GG"/>
    <property type="match status" value="1"/>
</dbReference>
<name>A0A8S0WG93_9FIRM</name>
<dbReference type="InterPro" id="IPR055344">
    <property type="entry name" value="SecD_SecF_C_bact"/>
</dbReference>
<evidence type="ECO:0000256" key="3">
    <source>
        <dbReference type="ARBA" id="ARBA00022475"/>
    </source>
</evidence>
<reference evidence="16" key="1">
    <citation type="submission" date="2014-11" db="EMBL/GenBank/DDBJ databases">
        <authorList>
            <person name="Hornung B.V."/>
        </authorList>
    </citation>
    <scope>NUCLEOTIDE SEQUENCE</scope>
    <source>
        <strain evidence="16">INE</strain>
    </source>
</reference>
<keyword evidence="6 12" id="KW-1133">Transmembrane helix</keyword>
<feature type="transmembrane region" description="Helical" evidence="12">
    <location>
        <begin position="320"/>
        <end position="337"/>
    </location>
</feature>
<dbReference type="Proteomes" id="UP000836597">
    <property type="component" value="Chromosome"/>
</dbReference>
<comment type="similarity">
    <text evidence="10">In the C-terminal section; belongs to the SecD/SecF family. SecF subfamily.</text>
</comment>
<evidence type="ECO:0000313" key="16">
    <source>
        <dbReference type="EMBL" id="CEJ09089.1"/>
    </source>
</evidence>
<dbReference type="InterPro" id="IPR022646">
    <property type="entry name" value="SecD/SecF_CS"/>
</dbReference>
<comment type="subunit">
    <text evidence="12">Forms a complex with SecD. Part of the essential Sec protein translocation apparatus which comprises SecA, SecYEG and auxiliary proteins SecDF. Other proteins may also be involved.</text>
</comment>
<dbReference type="GO" id="GO:0005886">
    <property type="term" value="C:plasma membrane"/>
    <property type="evidence" value="ECO:0007669"/>
    <property type="project" value="UniProtKB-SubCell"/>
</dbReference>
<dbReference type="Pfam" id="PF02355">
    <property type="entry name" value="SecD_SecF_C"/>
    <property type="match status" value="1"/>
</dbReference>
<accession>A0A8S0WG93</accession>
<feature type="transmembrane region" description="Helical" evidence="12">
    <location>
        <begin position="212"/>
        <end position="232"/>
    </location>
</feature>
<reference evidence="15" key="2">
    <citation type="submission" date="2020-01" db="EMBL/GenBank/DDBJ databases">
        <authorList>
            <person name="Hornung B."/>
        </authorList>
    </citation>
    <scope>NUCLEOTIDE SEQUENCE</scope>
    <source>
        <strain evidence="15">PacBioINE</strain>
    </source>
</reference>
<dbReference type="FunFam" id="1.20.1640.10:FF:000024">
    <property type="entry name" value="Multifunctional fusion protein"/>
    <property type="match status" value="1"/>
</dbReference>
<evidence type="ECO:0000313" key="17">
    <source>
        <dbReference type="Proteomes" id="UP001071230"/>
    </source>
</evidence>
<comment type="similarity">
    <text evidence="12">Belongs to the SecD/SecF family. SecF subfamily.</text>
</comment>
<keyword evidence="7 12" id="KW-0811">Translocation</keyword>
<evidence type="ECO:0000256" key="5">
    <source>
        <dbReference type="ARBA" id="ARBA00022927"/>
    </source>
</evidence>
<dbReference type="GO" id="GO:0015450">
    <property type="term" value="F:protein-transporting ATPase activity"/>
    <property type="evidence" value="ECO:0007669"/>
    <property type="project" value="InterPro"/>
</dbReference>
<dbReference type="InterPro" id="IPR022645">
    <property type="entry name" value="SecD/SecF_bac"/>
</dbReference>
<keyword evidence="4 12" id="KW-0812">Transmembrane</keyword>
<dbReference type="EMBL" id="CDGJ01000110">
    <property type="protein sequence ID" value="CEJ09089.1"/>
    <property type="molecule type" value="Genomic_DNA"/>
</dbReference>
<dbReference type="Proteomes" id="UP001071230">
    <property type="component" value="Unassembled WGS sequence"/>
</dbReference>
<feature type="domain" description="Protein export membrane protein SecD/SecF C-terminal" evidence="14">
    <location>
        <begin position="190"/>
        <end position="372"/>
    </location>
</feature>